<evidence type="ECO:0000256" key="10">
    <source>
        <dbReference type="ARBA" id="ARBA00022827"/>
    </source>
</evidence>
<proteinExistence type="inferred from homology"/>
<dbReference type="Gene3D" id="3.10.520.10">
    <property type="entry name" value="ApbE-like domains"/>
    <property type="match status" value="1"/>
</dbReference>
<dbReference type="FunFam" id="3.10.520.10:FF:000001">
    <property type="entry name" value="FAD:protein FMN transferase"/>
    <property type="match status" value="1"/>
</dbReference>
<gene>
    <name evidence="21" type="ORF">EKG38_21015</name>
</gene>
<dbReference type="PANTHER" id="PTHR30040:SF2">
    <property type="entry name" value="FAD:PROTEIN FMN TRANSFERASE"/>
    <property type="match status" value="1"/>
</dbReference>
<evidence type="ECO:0000256" key="20">
    <source>
        <dbReference type="SAM" id="Phobius"/>
    </source>
</evidence>
<feature type="binding site" evidence="19">
    <location>
        <position position="330"/>
    </location>
    <ligand>
        <name>Mg(2+)</name>
        <dbReference type="ChEBI" id="CHEBI:18420"/>
    </ligand>
</feature>
<dbReference type="PANTHER" id="PTHR30040">
    <property type="entry name" value="THIAMINE BIOSYNTHESIS LIPOPROTEIN APBE"/>
    <property type="match status" value="1"/>
</dbReference>
<keyword evidence="14" id="KW-0449">Lipoprotein</keyword>
<comment type="catalytic activity">
    <reaction evidence="16 18">
        <text>L-threonyl-[protein] + FAD = FMN-L-threonyl-[protein] + AMP + H(+)</text>
        <dbReference type="Rhea" id="RHEA:36847"/>
        <dbReference type="Rhea" id="RHEA-COMP:11060"/>
        <dbReference type="Rhea" id="RHEA-COMP:11061"/>
        <dbReference type="ChEBI" id="CHEBI:15378"/>
        <dbReference type="ChEBI" id="CHEBI:30013"/>
        <dbReference type="ChEBI" id="CHEBI:57692"/>
        <dbReference type="ChEBI" id="CHEBI:74257"/>
        <dbReference type="ChEBI" id="CHEBI:456215"/>
        <dbReference type="EC" id="2.7.1.180"/>
    </reaction>
</comment>
<keyword evidence="22" id="KW-1185">Reference proteome</keyword>
<dbReference type="AlphaFoldDB" id="A0A3S0KY63"/>
<dbReference type="EC" id="2.7.1.180" evidence="2 18"/>
<evidence type="ECO:0000256" key="5">
    <source>
        <dbReference type="ARBA" id="ARBA00022519"/>
    </source>
</evidence>
<evidence type="ECO:0000256" key="8">
    <source>
        <dbReference type="ARBA" id="ARBA00022723"/>
    </source>
</evidence>
<keyword evidence="8 18" id="KW-0479">Metal-binding</keyword>
<keyword evidence="10 18" id="KW-0274">FAD</keyword>
<evidence type="ECO:0000256" key="15">
    <source>
        <dbReference type="ARBA" id="ARBA00031306"/>
    </source>
</evidence>
<evidence type="ECO:0000256" key="12">
    <source>
        <dbReference type="ARBA" id="ARBA00023136"/>
    </source>
</evidence>
<reference evidence="21 22" key="1">
    <citation type="submission" date="2018-12" db="EMBL/GenBank/DDBJ databases">
        <authorList>
            <person name="Yu L."/>
        </authorList>
    </citation>
    <scope>NUCLEOTIDE SEQUENCE [LARGE SCALE GENOMIC DNA]</scope>
    <source>
        <strain evidence="21 22">HAW-EB2</strain>
    </source>
</reference>
<keyword evidence="4" id="KW-1003">Cell membrane</keyword>
<dbReference type="EMBL" id="RXNU01000016">
    <property type="protein sequence ID" value="RTR36971.1"/>
    <property type="molecule type" value="Genomic_DNA"/>
</dbReference>
<evidence type="ECO:0000256" key="6">
    <source>
        <dbReference type="ARBA" id="ARBA00022630"/>
    </source>
</evidence>
<name>A0A3S0KY63_9GAMM</name>
<dbReference type="GO" id="GO:0046872">
    <property type="term" value="F:metal ion binding"/>
    <property type="evidence" value="ECO:0007669"/>
    <property type="project" value="UniProtKB-UniRule"/>
</dbReference>
<feature type="transmembrane region" description="Helical" evidence="20">
    <location>
        <begin position="6"/>
        <end position="23"/>
    </location>
</feature>
<keyword evidence="11 18" id="KW-0460">Magnesium</keyword>
<keyword evidence="9" id="KW-0732">Signal</keyword>
<dbReference type="SUPFAM" id="SSF143631">
    <property type="entry name" value="ApbE-like"/>
    <property type="match status" value="1"/>
</dbReference>
<evidence type="ECO:0000256" key="1">
    <source>
        <dbReference type="ARBA" id="ARBA00008282"/>
    </source>
</evidence>
<evidence type="ECO:0000256" key="14">
    <source>
        <dbReference type="ARBA" id="ARBA00023288"/>
    </source>
</evidence>
<comment type="cofactor">
    <cofactor evidence="19">
        <name>Mg(2+)</name>
        <dbReference type="ChEBI" id="CHEBI:18420"/>
    </cofactor>
    <cofactor evidence="19">
        <name>Mn(2+)</name>
        <dbReference type="ChEBI" id="CHEBI:29035"/>
    </cofactor>
    <text evidence="19">Magnesium. Can also use manganese.</text>
</comment>
<keyword evidence="13" id="KW-0564">Palmitate</keyword>
<keyword evidence="6 18" id="KW-0285">Flavoprotein</keyword>
<feature type="binding site" evidence="19">
    <location>
        <position position="212"/>
    </location>
    <ligand>
        <name>Mg(2+)</name>
        <dbReference type="ChEBI" id="CHEBI:18420"/>
    </ligand>
</feature>
<evidence type="ECO:0000256" key="13">
    <source>
        <dbReference type="ARBA" id="ARBA00023139"/>
    </source>
</evidence>
<evidence type="ECO:0000313" key="21">
    <source>
        <dbReference type="EMBL" id="RTR36971.1"/>
    </source>
</evidence>
<keyword evidence="5" id="KW-0997">Cell inner membrane</keyword>
<dbReference type="Pfam" id="PF02424">
    <property type="entry name" value="ApbE"/>
    <property type="match status" value="1"/>
</dbReference>
<comment type="similarity">
    <text evidence="1 18">Belongs to the ApbE family.</text>
</comment>
<keyword evidence="12 20" id="KW-0472">Membrane</keyword>
<dbReference type="GO" id="GO:0005886">
    <property type="term" value="C:plasma membrane"/>
    <property type="evidence" value="ECO:0007669"/>
    <property type="project" value="UniProtKB-SubCell"/>
</dbReference>
<feature type="binding site" evidence="19">
    <location>
        <position position="326"/>
    </location>
    <ligand>
        <name>Mg(2+)</name>
        <dbReference type="ChEBI" id="CHEBI:18420"/>
    </ligand>
</feature>
<dbReference type="InterPro" id="IPR024932">
    <property type="entry name" value="ApbE"/>
</dbReference>
<evidence type="ECO:0000256" key="2">
    <source>
        <dbReference type="ARBA" id="ARBA00011955"/>
    </source>
</evidence>
<evidence type="ECO:0000256" key="16">
    <source>
        <dbReference type="ARBA" id="ARBA00048540"/>
    </source>
</evidence>
<keyword evidence="7 18" id="KW-0808">Transferase</keyword>
<evidence type="ECO:0000256" key="11">
    <source>
        <dbReference type="ARBA" id="ARBA00022842"/>
    </source>
</evidence>
<protein>
    <recommendedName>
        <fullName evidence="3 18">FAD:protein FMN transferase</fullName>
        <ecNumber evidence="2 18">2.7.1.180</ecNumber>
    </recommendedName>
    <alternativeName>
        <fullName evidence="15 18">Flavin transferase</fullName>
    </alternativeName>
</protein>
<evidence type="ECO:0000256" key="4">
    <source>
        <dbReference type="ARBA" id="ARBA00022475"/>
    </source>
</evidence>
<keyword evidence="20" id="KW-0812">Transmembrane</keyword>
<dbReference type="Proteomes" id="UP000267448">
    <property type="component" value="Unassembled WGS sequence"/>
</dbReference>
<keyword evidence="20" id="KW-1133">Transmembrane helix</keyword>
<evidence type="ECO:0000256" key="18">
    <source>
        <dbReference type="PIRNR" id="PIRNR006268"/>
    </source>
</evidence>
<comment type="caution">
    <text evidence="21">The sequence shown here is derived from an EMBL/GenBank/DDBJ whole genome shotgun (WGS) entry which is preliminary data.</text>
</comment>
<dbReference type="OrthoDB" id="9778595at2"/>
<organism evidence="21 22">
    <name type="scientific">Shewanella canadensis</name>
    <dbReference type="NCBI Taxonomy" id="271096"/>
    <lineage>
        <taxon>Bacteria</taxon>
        <taxon>Pseudomonadati</taxon>
        <taxon>Pseudomonadota</taxon>
        <taxon>Gammaproteobacteria</taxon>
        <taxon>Alteromonadales</taxon>
        <taxon>Shewanellaceae</taxon>
        <taxon>Shewanella</taxon>
    </lineage>
</organism>
<dbReference type="InterPro" id="IPR003374">
    <property type="entry name" value="ApbE-like_sf"/>
</dbReference>
<dbReference type="GO" id="GO:0016740">
    <property type="term" value="F:transferase activity"/>
    <property type="evidence" value="ECO:0007669"/>
    <property type="project" value="UniProtKB-UniRule"/>
</dbReference>
<evidence type="ECO:0000313" key="22">
    <source>
        <dbReference type="Proteomes" id="UP000267448"/>
    </source>
</evidence>
<sequence length="374" mass="41116">MKVAVLLNLVISVGKLLVCYFLMSVTSFMNIVRVCLLIPLLMAGMPLHSVAQEPNAQDSDIKTYNIYGKTMGNNYRVTWNADSTTPQEVFSLRKKIESRLEEINASMSTWRKDSEISQFNEHTTNDEVQISASLNHVLSKAISIGRVTDGALDITVAPLVELWGFGPTTNARQVPNSAQINEVLEYTGLDKIKLSGSKLSKNDPRTRLDLSSIAKGYGVDEIAALLEREDIHHFLVDIGGELVARGERLDGKPWQVGVDKPVVNGQGQVAMVSISDKAVATSGDYRNFFEQDSTRFSHILDPKTGRSVPRQVVSATVIADDCASADALATAAVVMGVKPALAMAEKQRIALMLIENYFGDVKFHHSKEFKTFLQ</sequence>
<comment type="subcellular location">
    <subcellularLocation>
        <location evidence="17">Cell inner membrane</location>
        <topology evidence="17">Lipid-anchor</topology>
        <orientation evidence="17">Periplasmic side</orientation>
    </subcellularLocation>
</comment>
<evidence type="ECO:0000256" key="3">
    <source>
        <dbReference type="ARBA" id="ARBA00016337"/>
    </source>
</evidence>
<dbReference type="PIRSF" id="PIRSF006268">
    <property type="entry name" value="ApbE"/>
    <property type="match status" value="1"/>
</dbReference>
<evidence type="ECO:0000256" key="9">
    <source>
        <dbReference type="ARBA" id="ARBA00022729"/>
    </source>
</evidence>
<evidence type="ECO:0000256" key="17">
    <source>
        <dbReference type="ARBA" id="ARBA00060485"/>
    </source>
</evidence>
<accession>A0A3S0KY63</accession>
<evidence type="ECO:0000256" key="7">
    <source>
        <dbReference type="ARBA" id="ARBA00022679"/>
    </source>
</evidence>
<evidence type="ECO:0000256" key="19">
    <source>
        <dbReference type="PIRSR" id="PIRSR006268-2"/>
    </source>
</evidence>